<comment type="subcellular location">
    <subcellularLocation>
        <location evidence="6">Secreted</location>
        <location evidence="6">Cell wall</location>
    </subcellularLocation>
</comment>
<evidence type="ECO:0000256" key="1">
    <source>
        <dbReference type="ARBA" id="ARBA00005184"/>
    </source>
</evidence>
<dbReference type="EC" id="3.1.1.11" evidence="6"/>
<comment type="similarity">
    <text evidence="2">In the N-terminal section; belongs to the PMEI family.</text>
</comment>
<comment type="catalytic activity">
    <reaction evidence="6">
        <text>[(1-&gt;4)-alpha-D-galacturonosyl methyl ester](n) + n H2O = [(1-&gt;4)-alpha-D-galacturonosyl](n) + n methanol + n H(+)</text>
        <dbReference type="Rhea" id="RHEA:22380"/>
        <dbReference type="Rhea" id="RHEA-COMP:14570"/>
        <dbReference type="Rhea" id="RHEA-COMP:14573"/>
        <dbReference type="ChEBI" id="CHEBI:15377"/>
        <dbReference type="ChEBI" id="CHEBI:15378"/>
        <dbReference type="ChEBI" id="CHEBI:17790"/>
        <dbReference type="ChEBI" id="CHEBI:140522"/>
        <dbReference type="ChEBI" id="CHEBI:140523"/>
        <dbReference type="EC" id="3.1.1.11"/>
    </reaction>
</comment>
<keyword evidence="4 6" id="KW-0378">Hydrolase</keyword>
<dbReference type="CDD" id="cd15798">
    <property type="entry name" value="PMEI-like_3"/>
    <property type="match status" value="1"/>
</dbReference>
<organism evidence="9 10">
    <name type="scientific">Dillenia turbinata</name>
    <dbReference type="NCBI Taxonomy" id="194707"/>
    <lineage>
        <taxon>Eukaryota</taxon>
        <taxon>Viridiplantae</taxon>
        <taxon>Streptophyta</taxon>
        <taxon>Embryophyta</taxon>
        <taxon>Tracheophyta</taxon>
        <taxon>Spermatophyta</taxon>
        <taxon>Magnoliopsida</taxon>
        <taxon>eudicotyledons</taxon>
        <taxon>Gunneridae</taxon>
        <taxon>Pentapetalae</taxon>
        <taxon>Dilleniales</taxon>
        <taxon>Dilleniaceae</taxon>
        <taxon>Dillenia</taxon>
    </lineage>
</organism>
<keyword evidence="10" id="KW-1185">Reference proteome</keyword>
<evidence type="ECO:0000256" key="6">
    <source>
        <dbReference type="RuleBase" id="RU000589"/>
    </source>
</evidence>
<keyword evidence="7" id="KW-0812">Transmembrane</keyword>
<dbReference type="Pfam" id="PF04043">
    <property type="entry name" value="PMEI"/>
    <property type="match status" value="1"/>
</dbReference>
<evidence type="ECO:0000256" key="4">
    <source>
        <dbReference type="ARBA" id="ARBA00022801"/>
    </source>
</evidence>
<dbReference type="InterPro" id="IPR000070">
    <property type="entry name" value="Pectinesterase_cat"/>
</dbReference>
<comment type="similarity">
    <text evidence="3">In the C-terminal section; belongs to the pectinesterase family.</text>
</comment>
<comment type="caution">
    <text evidence="9">The sequence shown here is derived from an EMBL/GenBank/DDBJ whole genome shotgun (WGS) entry which is preliminary data.</text>
</comment>
<evidence type="ECO:0000256" key="5">
    <source>
        <dbReference type="ARBA" id="ARBA00023085"/>
    </source>
</evidence>
<accession>A0AAN8UJA4</accession>
<keyword evidence="6" id="KW-0964">Secreted</keyword>
<dbReference type="PROSITE" id="PS00800">
    <property type="entry name" value="PECTINESTERASE_1"/>
    <property type="match status" value="1"/>
</dbReference>
<evidence type="ECO:0000259" key="8">
    <source>
        <dbReference type="SMART" id="SM00856"/>
    </source>
</evidence>
<dbReference type="FunFam" id="1.20.140.40:FF:000001">
    <property type="entry name" value="Pectinesterase"/>
    <property type="match status" value="1"/>
</dbReference>
<evidence type="ECO:0000313" key="10">
    <source>
        <dbReference type="Proteomes" id="UP001370490"/>
    </source>
</evidence>
<feature type="transmembrane region" description="Helical" evidence="7">
    <location>
        <begin position="12"/>
        <end position="33"/>
    </location>
</feature>
<keyword evidence="7" id="KW-0472">Membrane</keyword>
<dbReference type="GO" id="GO:0030599">
    <property type="term" value="F:pectinesterase activity"/>
    <property type="evidence" value="ECO:0007669"/>
    <property type="project" value="UniProtKB-UniRule"/>
</dbReference>
<comment type="function">
    <text evidence="6">Acts in the modification of cell walls via demethylesterification of cell wall pectin.</text>
</comment>
<comment type="pathway">
    <text evidence="1 6">Glycan metabolism; pectin degradation; 2-dehydro-3-deoxy-D-gluconate from pectin: step 1/5.</text>
</comment>
<keyword evidence="7" id="KW-1133">Transmembrane helix</keyword>
<evidence type="ECO:0000256" key="3">
    <source>
        <dbReference type="ARBA" id="ARBA00007786"/>
    </source>
</evidence>
<keyword evidence="6" id="KW-0961">Cell wall biogenesis/degradation</keyword>
<dbReference type="Pfam" id="PF01095">
    <property type="entry name" value="Pectinesterase"/>
    <property type="match status" value="1"/>
</dbReference>
<dbReference type="PANTHER" id="PTHR31707">
    <property type="entry name" value="PECTINESTERASE"/>
    <property type="match status" value="1"/>
</dbReference>
<dbReference type="InterPro" id="IPR011050">
    <property type="entry name" value="Pectin_lyase_fold/virulence"/>
</dbReference>
<dbReference type="Gene3D" id="1.20.140.40">
    <property type="entry name" value="Invertase/pectin methylesterase inhibitor family protein"/>
    <property type="match status" value="1"/>
</dbReference>
<dbReference type="SUPFAM" id="SSF51126">
    <property type="entry name" value="Pectin lyase-like"/>
    <property type="match status" value="1"/>
</dbReference>
<proteinExistence type="inferred from homology"/>
<dbReference type="Proteomes" id="UP001370490">
    <property type="component" value="Unassembled WGS sequence"/>
</dbReference>
<evidence type="ECO:0000313" key="9">
    <source>
        <dbReference type="EMBL" id="KAK6911608.1"/>
    </source>
</evidence>
<reference evidence="9 10" key="1">
    <citation type="submission" date="2023-12" db="EMBL/GenBank/DDBJ databases">
        <title>A high-quality genome assembly for Dillenia turbinata (Dilleniales).</title>
        <authorList>
            <person name="Chanderbali A."/>
        </authorList>
    </citation>
    <scope>NUCLEOTIDE SEQUENCE [LARGE SCALE GENOMIC DNA]</scope>
    <source>
        <strain evidence="9">LSX21</strain>
        <tissue evidence="9">Leaf</tissue>
    </source>
</reference>
<dbReference type="InterPro" id="IPR006501">
    <property type="entry name" value="Pectinesterase_inhib_dom"/>
</dbReference>
<dbReference type="NCBIfam" id="TIGR01614">
    <property type="entry name" value="PME_inhib"/>
    <property type="match status" value="1"/>
</dbReference>
<dbReference type="InterPro" id="IPR018040">
    <property type="entry name" value="Pectinesterase_Tyr_AS"/>
</dbReference>
<evidence type="ECO:0000256" key="7">
    <source>
        <dbReference type="SAM" id="Phobius"/>
    </source>
</evidence>
<dbReference type="SMART" id="SM00856">
    <property type="entry name" value="PMEI"/>
    <property type="match status" value="1"/>
</dbReference>
<dbReference type="GO" id="GO:0045490">
    <property type="term" value="P:pectin catabolic process"/>
    <property type="evidence" value="ECO:0007669"/>
    <property type="project" value="UniProtKB-UniRule"/>
</dbReference>
<dbReference type="EMBL" id="JBAMMX010000028">
    <property type="protein sequence ID" value="KAK6911608.1"/>
    <property type="molecule type" value="Genomic_DNA"/>
</dbReference>
<keyword evidence="5 6" id="KW-0063">Aspartyl esterase</keyword>
<dbReference type="GO" id="GO:0042545">
    <property type="term" value="P:cell wall modification"/>
    <property type="evidence" value="ECO:0007669"/>
    <property type="project" value="UniProtKB-UniRule"/>
</dbReference>
<feature type="domain" description="Pectinesterase inhibitor" evidence="8">
    <location>
        <begin position="54"/>
        <end position="206"/>
    </location>
</feature>
<dbReference type="GO" id="GO:0004857">
    <property type="term" value="F:enzyme inhibitor activity"/>
    <property type="evidence" value="ECO:0007669"/>
    <property type="project" value="InterPro"/>
</dbReference>
<protein>
    <recommendedName>
        <fullName evidence="6">Pectinesterase</fullName>
        <ecNumber evidence="6">3.1.1.11</ecNumber>
    </recommendedName>
</protein>
<name>A0AAN8UJA4_9MAGN</name>
<dbReference type="SUPFAM" id="SSF101148">
    <property type="entry name" value="Plant invertase/pectin methylesterase inhibitor"/>
    <property type="match status" value="1"/>
</dbReference>
<dbReference type="InterPro" id="IPR035513">
    <property type="entry name" value="Invertase/methylesterase_inhib"/>
</dbReference>
<gene>
    <name evidence="9" type="ORF">RJ641_023701</name>
</gene>
<dbReference type="InterPro" id="IPR012334">
    <property type="entry name" value="Pectin_lyas_fold"/>
</dbReference>
<sequence>MYDEDAKKKKRYAIIGISSLLLVAMVIGATVGVGTTLNNGSESETTSEKTSITASVKAIKTICQPTDYKQTCESTLTAAAGNTTDPKELIQAAFKVAEKKISEGLKKSSILQELEKDPRASKALATCKELMNSAIDDLKKSFNHLGSFDFSKADEMLEDMKIWLSSTITDQETCLDGFQNTTSNAGEKMKAALKTARELTSNGLAMVSEISSVLGDLDIKIPMKRRLLNDDAPVPLWFENGGQRKLLHIAAKNPKPDFIVAKDGSSKYKTINSVLKDLPKNSNKTIVLYIKEGVYKEQVTINKTFTNLMMIGDGPEKTKITGKLNWKDGTPTYKTATVG</sequence>
<dbReference type="Gene3D" id="2.160.20.10">
    <property type="entry name" value="Single-stranded right-handed beta-helix, Pectin lyase-like"/>
    <property type="match status" value="1"/>
</dbReference>
<evidence type="ECO:0000256" key="2">
    <source>
        <dbReference type="ARBA" id="ARBA00006027"/>
    </source>
</evidence>
<keyword evidence="6" id="KW-0134">Cell wall</keyword>
<dbReference type="AlphaFoldDB" id="A0AAN8UJA4"/>